<dbReference type="EMBL" id="BAABJM010000002">
    <property type="protein sequence ID" value="GAA5054987.1"/>
    <property type="molecule type" value="Genomic_DNA"/>
</dbReference>
<evidence type="ECO:0000259" key="8">
    <source>
        <dbReference type="Pfam" id="PF00892"/>
    </source>
</evidence>
<feature type="compositionally biased region" description="Polar residues" evidence="6">
    <location>
        <begin position="219"/>
        <end position="230"/>
    </location>
</feature>
<feature type="transmembrane region" description="Helical" evidence="7">
    <location>
        <begin position="6"/>
        <end position="28"/>
    </location>
</feature>
<organism evidence="9 10">
    <name type="scientific">Nocardia callitridis</name>
    <dbReference type="NCBI Taxonomy" id="648753"/>
    <lineage>
        <taxon>Bacteria</taxon>
        <taxon>Bacillati</taxon>
        <taxon>Actinomycetota</taxon>
        <taxon>Actinomycetes</taxon>
        <taxon>Mycobacteriales</taxon>
        <taxon>Nocardiaceae</taxon>
        <taxon>Nocardia</taxon>
    </lineage>
</organism>
<evidence type="ECO:0000256" key="5">
    <source>
        <dbReference type="ARBA" id="ARBA00023136"/>
    </source>
</evidence>
<protein>
    <recommendedName>
        <fullName evidence="8">EamA domain-containing protein</fullName>
    </recommendedName>
</protein>
<comment type="similarity">
    <text evidence="2">Belongs to the EamA transporter family.</text>
</comment>
<feature type="transmembrane region" description="Helical" evidence="7">
    <location>
        <begin position="95"/>
        <end position="113"/>
    </location>
</feature>
<feature type="domain" description="EamA" evidence="8">
    <location>
        <begin position="65"/>
        <end position="195"/>
    </location>
</feature>
<evidence type="ECO:0000313" key="10">
    <source>
        <dbReference type="Proteomes" id="UP001500603"/>
    </source>
</evidence>
<evidence type="ECO:0000256" key="6">
    <source>
        <dbReference type="SAM" id="MobiDB-lite"/>
    </source>
</evidence>
<comment type="caution">
    <text evidence="9">The sequence shown here is derived from an EMBL/GenBank/DDBJ whole genome shotgun (WGS) entry which is preliminary data.</text>
</comment>
<proteinExistence type="inferred from homology"/>
<evidence type="ECO:0000256" key="2">
    <source>
        <dbReference type="ARBA" id="ARBA00007362"/>
    </source>
</evidence>
<feature type="transmembrane region" description="Helical" evidence="7">
    <location>
        <begin position="63"/>
        <end position="83"/>
    </location>
</feature>
<feature type="transmembrane region" description="Helical" evidence="7">
    <location>
        <begin position="125"/>
        <end position="143"/>
    </location>
</feature>
<dbReference type="InterPro" id="IPR050638">
    <property type="entry name" value="AA-Vitamin_Transporters"/>
</dbReference>
<dbReference type="PANTHER" id="PTHR32322">
    <property type="entry name" value="INNER MEMBRANE TRANSPORTER"/>
    <property type="match status" value="1"/>
</dbReference>
<feature type="region of interest" description="Disordered" evidence="6">
    <location>
        <begin position="203"/>
        <end position="230"/>
    </location>
</feature>
<dbReference type="InterPro" id="IPR000620">
    <property type="entry name" value="EamA_dom"/>
</dbReference>
<evidence type="ECO:0000256" key="1">
    <source>
        <dbReference type="ARBA" id="ARBA00004141"/>
    </source>
</evidence>
<dbReference type="Proteomes" id="UP001500603">
    <property type="component" value="Unassembled WGS sequence"/>
</dbReference>
<dbReference type="PANTHER" id="PTHR32322:SF2">
    <property type="entry name" value="EAMA DOMAIN-CONTAINING PROTEIN"/>
    <property type="match status" value="1"/>
</dbReference>
<reference evidence="10" key="1">
    <citation type="journal article" date="2019" name="Int. J. Syst. Evol. Microbiol.">
        <title>The Global Catalogue of Microorganisms (GCM) 10K type strain sequencing project: providing services to taxonomists for standard genome sequencing and annotation.</title>
        <authorList>
            <consortium name="The Broad Institute Genomics Platform"/>
            <consortium name="The Broad Institute Genome Sequencing Center for Infectious Disease"/>
            <person name="Wu L."/>
            <person name="Ma J."/>
        </authorList>
    </citation>
    <scope>NUCLEOTIDE SEQUENCE [LARGE SCALE GENOMIC DNA]</scope>
    <source>
        <strain evidence="10">JCM 18298</strain>
    </source>
</reference>
<dbReference type="InterPro" id="IPR037185">
    <property type="entry name" value="EmrE-like"/>
</dbReference>
<name>A0ABP9KFP9_9NOCA</name>
<dbReference type="Pfam" id="PF00892">
    <property type="entry name" value="EamA"/>
    <property type="match status" value="1"/>
</dbReference>
<keyword evidence="5 7" id="KW-0472">Membrane</keyword>
<keyword evidence="10" id="KW-1185">Reference proteome</keyword>
<comment type="subcellular location">
    <subcellularLocation>
        <location evidence="1">Membrane</location>
        <topology evidence="1">Multi-pass membrane protein</topology>
    </subcellularLocation>
</comment>
<evidence type="ECO:0000256" key="7">
    <source>
        <dbReference type="SAM" id="Phobius"/>
    </source>
</evidence>
<evidence type="ECO:0000256" key="3">
    <source>
        <dbReference type="ARBA" id="ARBA00022692"/>
    </source>
</evidence>
<evidence type="ECO:0000256" key="4">
    <source>
        <dbReference type="ARBA" id="ARBA00022989"/>
    </source>
</evidence>
<feature type="transmembrane region" description="Helical" evidence="7">
    <location>
        <begin position="35"/>
        <end position="57"/>
    </location>
</feature>
<evidence type="ECO:0000313" key="9">
    <source>
        <dbReference type="EMBL" id="GAA5054987.1"/>
    </source>
</evidence>
<sequence>MNIVYLALEYLPVGVAATIQLLGPLAVAVSMSRRYLHIATSVLALAGLALFAVPSLVSSNGLSLVGIALAALSAVSMAAYVLLSKMAGAASSDGRYLALALIWASALWLPFGIHSDGTTLVRPSVLIVGFVVAILSAAVPYSLELVALRSLSPRVVGTLQSLEPAVGALAGLVVLSELLTPTQLIAIACVTIASIASVSTRQQRPPDSTATAGLPDQRVSLQPSRASPTP</sequence>
<gene>
    <name evidence="9" type="ORF">GCM10023318_30550</name>
</gene>
<keyword evidence="4 7" id="KW-1133">Transmembrane helix</keyword>
<accession>A0ABP9KFP9</accession>
<dbReference type="SUPFAM" id="SSF103481">
    <property type="entry name" value="Multidrug resistance efflux transporter EmrE"/>
    <property type="match status" value="1"/>
</dbReference>
<keyword evidence="3 7" id="KW-0812">Transmembrane</keyword>